<name>A0A7W5DZ76_9BACT</name>
<dbReference type="Proteomes" id="UP000536179">
    <property type="component" value="Unassembled WGS sequence"/>
</dbReference>
<organism evidence="1 2">
    <name type="scientific">Aporhodopirellula rubra</name>
    <dbReference type="NCBI Taxonomy" id="980271"/>
    <lineage>
        <taxon>Bacteria</taxon>
        <taxon>Pseudomonadati</taxon>
        <taxon>Planctomycetota</taxon>
        <taxon>Planctomycetia</taxon>
        <taxon>Pirellulales</taxon>
        <taxon>Pirellulaceae</taxon>
        <taxon>Aporhodopirellula</taxon>
    </lineage>
</organism>
<proteinExistence type="predicted"/>
<protein>
    <submittedName>
        <fullName evidence="1">Uncharacterized protein</fullName>
    </submittedName>
</protein>
<evidence type="ECO:0000313" key="2">
    <source>
        <dbReference type="Proteomes" id="UP000536179"/>
    </source>
</evidence>
<dbReference type="EMBL" id="JACHXU010000007">
    <property type="protein sequence ID" value="MBB3206818.1"/>
    <property type="molecule type" value="Genomic_DNA"/>
</dbReference>
<accession>A0A7W5DZ76</accession>
<sequence length="84" mass="9239">MGIKSCRSDCRLRSATTFFGELLNQGTDGDATEFASTGVIFHCNDQESNSRTRKKYMFSRKQGLAGSRGVLFTSEENCCGVKLS</sequence>
<keyword evidence="2" id="KW-1185">Reference proteome</keyword>
<dbReference type="AlphaFoldDB" id="A0A7W5DZ76"/>
<gene>
    <name evidence="1" type="ORF">FHS27_002630</name>
</gene>
<reference evidence="1 2" key="1">
    <citation type="submission" date="2020-08" db="EMBL/GenBank/DDBJ databases">
        <title>Genomic Encyclopedia of Type Strains, Phase III (KMG-III): the genomes of soil and plant-associated and newly described type strains.</title>
        <authorList>
            <person name="Whitman W."/>
        </authorList>
    </citation>
    <scope>NUCLEOTIDE SEQUENCE [LARGE SCALE GENOMIC DNA]</scope>
    <source>
        <strain evidence="1 2">CECT 8075</strain>
    </source>
</reference>
<comment type="caution">
    <text evidence="1">The sequence shown here is derived from an EMBL/GenBank/DDBJ whole genome shotgun (WGS) entry which is preliminary data.</text>
</comment>
<evidence type="ECO:0000313" key="1">
    <source>
        <dbReference type="EMBL" id="MBB3206818.1"/>
    </source>
</evidence>